<evidence type="ECO:0000313" key="3">
    <source>
        <dbReference type="Proteomes" id="UP000037953"/>
    </source>
</evidence>
<dbReference type="AlphaFoldDB" id="A0A0N0IWZ4"/>
<reference evidence="3" key="2">
    <citation type="submission" date="2015-09" db="EMBL/GenBank/DDBJ databases">
        <title>Draft genome sequence of a multidrug-resistant Chryseobacterium indologenes isolate from Malaysia.</title>
        <authorList>
            <person name="Yu C.Y."/>
            <person name="Ang G.Y."/>
            <person name="Chan K.-G."/>
        </authorList>
    </citation>
    <scope>NUCLEOTIDE SEQUENCE [LARGE SCALE GENOMIC DNA]</scope>
    <source>
        <strain evidence="3">CI_885</strain>
    </source>
</reference>
<proteinExistence type="predicted"/>
<feature type="chain" id="PRO_5005851925" description="Trimeric autotransporter adhesin YadA-like head domain-containing protein" evidence="1">
    <location>
        <begin position="20"/>
        <end position="387"/>
    </location>
</feature>
<dbReference type="RefSeq" id="WP_062697391.1">
    <property type="nucleotide sequence ID" value="NZ_LJOD01000003.1"/>
</dbReference>
<reference evidence="2 3" key="1">
    <citation type="journal article" date="2015" name="Genom Data">
        <title>Draft genome sequence of a multidrug-resistant Chryseobacterium indologenes isolate from Malaysia.</title>
        <authorList>
            <person name="Yu C.Y."/>
            <person name="Ang G.Y."/>
            <person name="Cheng H.J."/>
            <person name="Cheong Y.M."/>
            <person name="Yin W.F."/>
            <person name="Chan K.G."/>
        </authorList>
    </citation>
    <scope>NUCLEOTIDE SEQUENCE [LARGE SCALE GENOMIC DNA]</scope>
    <source>
        <strain evidence="2 3">CI_885</strain>
    </source>
</reference>
<name>A0A0N0IWZ4_CHRID</name>
<keyword evidence="1" id="KW-0732">Signal</keyword>
<evidence type="ECO:0008006" key="4">
    <source>
        <dbReference type="Google" id="ProtNLM"/>
    </source>
</evidence>
<dbReference type="OrthoDB" id="1255557at2"/>
<dbReference type="EMBL" id="LJOD01000003">
    <property type="protein sequence ID" value="KPE51821.1"/>
    <property type="molecule type" value="Genomic_DNA"/>
</dbReference>
<sequence length="387" mass="39085">MKNKLFTIAALSLSFWACAQVGINTNDPKASLDVTGFPAIAAKLDGVIAPRLTGDQLRLKTYTSAQTGAMVYVTAADTNPGGQTVAVLSPGYYYFDGTKWEQFGADWHTAGNIGTVAAAATLGTNITTGNYLGTADGQNLVLATGKNVKGILDTNGTLQGGNMNASGPYASFTWGSNNSLGNTSSSNVALGRDNTVSAQGANFPGIAIGMKNTAASGAKIIGSNNTGTGATTLVFGNGNDLINASGITIGNNNRNDGGLVIGTGNTASISNMAFGANSTASGSGYALAVGFSAQATSNQSVYGNIMHVFSGQGAVGTAATDVGINMAPNGNNFADLEISKAILIKANTRPVCDASNAGTIIYEVSSSVGNFVGCRQTGASTYAWQNL</sequence>
<evidence type="ECO:0000313" key="2">
    <source>
        <dbReference type="EMBL" id="KPE51821.1"/>
    </source>
</evidence>
<evidence type="ECO:0000256" key="1">
    <source>
        <dbReference type="SAM" id="SignalP"/>
    </source>
</evidence>
<feature type="signal peptide" evidence="1">
    <location>
        <begin position="1"/>
        <end position="19"/>
    </location>
</feature>
<comment type="caution">
    <text evidence="2">The sequence shown here is derived from an EMBL/GenBank/DDBJ whole genome shotgun (WGS) entry which is preliminary data.</text>
</comment>
<dbReference type="PATRIC" id="fig|253.9.peg.2914"/>
<dbReference type="Proteomes" id="UP000037953">
    <property type="component" value="Unassembled WGS sequence"/>
</dbReference>
<accession>A0A0N0IWZ4</accession>
<protein>
    <recommendedName>
        <fullName evidence="4">Trimeric autotransporter adhesin YadA-like head domain-containing protein</fullName>
    </recommendedName>
</protein>
<organism evidence="2 3">
    <name type="scientific">Chryseobacterium indologenes</name>
    <name type="common">Flavobacterium indologenes</name>
    <dbReference type="NCBI Taxonomy" id="253"/>
    <lineage>
        <taxon>Bacteria</taxon>
        <taxon>Pseudomonadati</taxon>
        <taxon>Bacteroidota</taxon>
        <taxon>Flavobacteriia</taxon>
        <taxon>Flavobacteriales</taxon>
        <taxon>Weeksellaceae</taxon>
        <taxon>Chryseobacterium group</taxon>
        <taxon>Chryseobacterium</taxon>
    </lineage>
</organism>
<gene>
    <name evidence="2" type="ORF">AOB46_06230</name>
</gene>